<dbReference type="BioGRID-ORCS" id="42881">
    <property type="hits" value="0 hits in 1 CRISPR screen"/>
</dbReference>
<sequence length="343" mass="39209">MVKEVNMSGTQMSAFLRKYLADEDKKIRAQFKESDPNNKLILWMHEKTRITEEDLARPYTEDEVKELCLRTKVKVDMTAWNCLWEAKKRFEAKGRFVNKSERFINRMYMKAVRRKMVQPYPEEFVAQRREIVAAETKKQNISRLDRWQKKKSQNLSAPESSPDAHASSNDAVQSHEDQANTNLSSLSQMNFQVEAMAPPGVSSSDLSGIGDDEDEQQQSGFQDENINRPETEINENSVRCDPINLGRMRTGCINSQANNSFRNTESDPDYYMFGTQLSTLVRPTSTQEPDDQVNCPETEMNESWVRCDQINSESLSIGPSIDSEGTITFQNTESEPIDVTSIA</sequence>
<evidence type="ECO:0000256" key="1">
    <source>
        <dbReference type="SAM" id="MobiDB-lite"/>
    </source>
</evidence>
<accession>E4NKN6</accession>
<reference evidence="2" key="1">
    <citation type="submission" date="2010-12" db="EMBL/GenBank/DDBJ databases">
        <authorList>
            <person name="Carlson J."/>
            <person name="Booth B."/>
            <person name="Frise E."/>
            <person name="Park S."/>
            <person name="Wan K."/>
            <person name="Yu C."/>
            <person name="Celniker S."/>
        </authorList>
    </citation>
    <scope>NUCLEOTIDE SEQUENCE</scope>
    <source>
        <strain evidence="2">Berkeley</strain>
    </source>
</reference>
<organism evidence="2">
    <name type="scientific">Drosophila melanogaster</name>
    <name type="common">Fruit fly</name>
    <dbReference type="NCBI Taxonomy" id="7227"/>
    <lineage>
        <taxon>Eukaryota</taxon>
        <taxon>Metazoa</taxon>
        <taxon>Ecdysozoa</taxon>
        <taxon>Arthropoda</taxon>
        <taxon>Hexapoda</taxon>
        <taxon>Insecta</taxon>
        <taxon>Pterygota</taxon>
        <taxon>Neoptera</taxon>
        <taxon>Endopterygota</taxon>
        <taxon>Diptera</taxon>
        <taxon>Brachycera</taxon>
        <taxon>Muscomorpha</taxon>
        <taxon>Ephydroidea</taxon>
        <taxon>Drosophilidae</taxon>
        <taxon>Drosophila</taxon>
        <taxon>Sophophora</taxon>
    </lineage>
</organism>
<dbReference type="AlphaFoldDB" id="E4NKN6"/>
<dbReference type="DNASU" id="42881"/>
<feature type="region of interest" description="Disordered" evidence="1">
    <location>
        <begin position="198"/>
        <end position="229"/>
    </location>
</feature>
<name>E4NKN6_DROME</name>
<proteinExistence type="evidence at transcript level"/>
<gene>
    <name evidence="2" type="primary">cav-RE</name>
</gene>
<dbReference type="VEuPathDB" id="VectorBase:FBgn0026257"/>
<dbReference type="OrthoDB" id="7934455at2759"/>
<dbReference type="EMBL" id="BT125833">
    <property type="protein sequence ID" value="ADR83718.1"/>
    <property type="molecule type" value="mRNA"/>
</dbReference>
<dbReference type="Bgee" id="FBgn0026257">
    <property type="expression patterns" value="Expressed in dorsal appendage forming follicle cell in ovary and 202 other cell types or tissues"/>
</dbReference>
<protein>
    <submittedName>
        <fullName evidence="2">RE55494p</fullName>
    </submittedName>
</protein>
<evidence type="ECO:0000313" key="2">
    <source>
        <dbReference type="EMBL" id="ADR83718.1"/>
    </source>
</evidence>
<feature type="region of interest" description="Disordered" evidence="1">
    <location>
        <begin position="143"/>
        <end position="178"/>
    </location>
</feature>
<dbReference type="ExpressionAtlas" id="E4NKN6">
    <property type="expression patterns" value="baseline and differential"/>
</dbReference>